<proteinExistence type="inferred from homology"/>
<organism evidence="14 15">
    <name type="scientific">Parabacteroides acidifaciens</name>
    <dbReference type="NCBI Taxonomy" id="2290935"/>
    <lineage>
        <taxon>Bacteria</taxon>
        <taxon>Pseudomonadati</taxon>
        <taxon>Bacteroidota</taxon>
        <taxon>Bacteroidia</taxon>
        <taxon>Bacteroidales</taxon>
        <taxon>Tannerellaceae</taxon>
        <taxon>Parabacteroides</taxon>
    </lineage>
</organism>
<evidence type="ECO:0000313" key="14">
    <source>
        <dbReference type="EMBL" id="RDU49511.1"/>
    </source>
</evidence>
<evidence type="ECO:0000259" key="12">
    <source>
        <dbReference type="SMART" id="SM00965"/>
    </source>
</evidence>
<evidence type="ECO:0000313" key="13">
    <source>
        <dbReference type="EMBL" id="MBC8601825.1"/>
    </source>
</evidence>
<keyword evidence="9 10" id="KW-0998">Cell outer membrane</keyword>
<evidence type="ECO:0000256" key="3">
    <source>
        <dbReference type="ARBA" id="ARBA00022452"/>
    </source>
</evidence>
<dbReference type="InterPro" id="IPR039426">
    <property type="entry name" value="TonB-dep_rcpt-like"/>
</dbReference>
<dbReference type="Pfam" id="PF00593">
    <property type="entry name" value="TonB_dep_Rec_b-barrel"/>
    <property type="match status" value="1"/>
</dbReference>
<evidence type="ECO:0000256" key="4">
    <source>
        <dbReference type="ARBA" id="ARBA00022496"/>
    </source>
</evidence>
<protein>
    <submittedName>
        <fullName evidence="14">SusC/RagA family TonB-linked outer membrane protein</fullName>
    </submittedName>
    <submittedName>
        <fullName evidence="13">TonB-dependent receptor</fullName>
    </submittedName>
</protein>
<dbReference type="EMBL" id="QREV01000016">
    <property type="protein sequence ID" value="RDU49511.1"/>
    <property type="molecule type" value="Genomic_DNA"/>
</dbReference>
<keyword evidence="2 10" id="KW-0813">Transport</keyword>
<evidence type="ECO:0000256" key="9">
    <source>
        <dbReference type="ARBA" id="ARBA00023237"/>
    </source>
</evidence>
<dbReference type="Pfam" id="PF07660">
    <property type="entry name" value="STN"/>
    <property type="match status" value="1"/>
</dbReference>
<dbReference type="Proteomes" id="UP000256321">
    <property type="component" value="Unassembled WGS sequence"/>
</dbReference>
<reference evidence="13 16" key="2">
    <citation type="submission" date="2020-08" db="EMBL/GenBank/DDBJ databases">
        <title>Genome public.</title>
        <authorList>
            <person name="Liu C."/>
            <person name="Sun Q."/>
        </authorList>
    </citation>
    <scope>NUCLEOTIDE SEQUENCE [LARGE SCALE GENOMIC DNA]</scope>
    <source>
        <strain evidence="13 16">426_9</strain>
    </source>
</reference>
<evidence type="ECO:0000313" key="16">
    <source>
        <dbReference type="Proteomes" id="UP000629596"/>
    </source>
</evidence>
<evidence type="ECO:0000256" key="10">
    <source>
        <dbReference type="PROSITE-ProRule" id="PRU01360"/>
    </source>
</evidence>
<dbReference type="PROSITE" id="PS52016">
    <property type="entry name" value="TONB_DEPENDENT_REC_3"/>
    <property type="match status" value="1"/>
</dbReference>
<dbReference type="AlphaFoldDB" id="A0A3D8HF35"/>
<reference evidence="14 15" key="1">
    <citation type="submission" date="2018-07" db="EMBL/GenBank/DDBJ databases">
        <title>Parabacteroides acidifaciens nov. sp., isolated from human feces.</title>
        <authorList>
            <person name="Wang Y.J."/>
        </authorList>
    </citation>
    <scope>NUCLEOTIDE SEQUENCE [LARGE SCALE GENOMIC DNA]</scope>
    <source>
        <strain evidence="14 15">426-9</strain>
    </source>
</reference>
<dbReference type="Pfam" id="PF07715">
    <property type="entry name" value="Plug"/>
    <property type="match status" value="1"/>
</dbReference>
<dbReference type="Gene3D" id="2.170.130.10">
    <property type="entry name" value="TonB-dependent receptor, plug domain"/>
    <property type="match status" value="1"/>
</dbReference>
<dbReference type="EMBL" id="JACRTI010000016">
    <property type="protein sequence ID" value="MBC8601825.1"/>
    <property type="molecule type" value="Genomic_DNA"/>
</dbReference>
<accession>A0A3D8HF35</accession>
<keyword evidence="16" id="KW-1185">Reference proteome</keyword>
<dbReference type="InterPro" id="IPR000531">
    <property type="entry name" value="Beta-barrel_TonB"/>
</dbReference>
<dbReference type="GO" id="GO:0006826">
    <property type="term" value="P:iron ion transport"/>
    <property type="evidence" value="ECO:0007669"/>
    <property type="project" value="UniProtKB-KW"/>
</dbReference>
<keyword evidence="4" id="KW-0410">Iron transport</keyword>
<dbReference type="Pfam" id="PF13715">
    <property type="entry name" value="CarbopepD_reg_2"/>
    <property type="match status" value="1"/>
</dbReference>
<keyword evidence="8 10" id="KW-0472">Membrane</keyword>
<dbReference type="InterPro" id="IPR036942">
    <property type="entry name" value="Beta-barrel_TonB_sf"/>
</dbReference>
<keyword evidence="13" id="KW-0675">Receptor</keyword>
<keyword evidence="5 10" id="KW-0812">Transmembrane</keyword>
<evidence type="ECO:0000256" key="11">
    <source>
        <dbReference type="RuleBase" id="RU003357"/>
    </source>
</evidence>
<dbReference type="NCBIfam" id="TIGR04056">
    <property type="entry name" value="OMP_RagA_SusC"/>
    <property type="match status" value="1"/>
</dbReference>
<dbReference type="InterPro" id="IPR023996">
    <property type="entry name" value="TonB-dep_OMP_SusC/RagA"/>
</dbReference>
<keyword evidence="4" id="KW-0406">Ion transport</keyword>
<keyword evidence="6" id="KW-0408">Iron</keyword>
<evidence type="ECO:0000256" key="8">
    <source>
        <dbReference type="ARBA" id="ARBA00023136"/>
    </source>
</evidence>
<dbReference type="NCBIfam" id="TIGR04057">
    <property type="entry name" value="SusC_RagA_signa"/>
    <property type="match status" value="1"/>
</dbReference>
<dbReference type="SUPFAM" id="SSF49464">
    <property type="entry name" value="Carboxypeptidase regulatory domain-like"/>
    <property type="match status" value="1"/>
</dbReference>
<dbReference type="InterPro" id="IPR023997">
    <property type="entry name" value="TonB-dep_OMP_SusC/RagA_CS"/>
</dbReference>
<dbReference type="Proteomes" id="UP000629596">
    <property type="component" value="Unassembled WGS sequence"/>
</dbReference>
<evidence type="ECO:0000256" key="2">
    <source>
        <dbReference type="ARBA" id="ARBA00022448"/>
    </source>
</evidence>
<evidence type="ECO:0000256" key="1">
    <source>
        <dbReference type="ARBA" id="ARBA00004571"/>
    </source>
</evidence>
<gene>
    <name evidence="14" type="ORF">DWU89_09030</name>
    <name evidence="13" type="ORF">H8784_08825</name>
</gene>
<comment type="subcellular location">
    <subcellularLocation>
        <location evidence="1 10">Cell outer membrane</location>
        <topology evidence="1 10">Multi-pass membrane protein</topology>
    </subcellularLocation>
</comment>
<dbReference type="SMART" id="SM00965">
    <property type="entry name" value="STN"/>
    <property type="match status" value="1"/>
</dbReference>
<evidence type="ECO:0000256" key="6">
    <source>
        <dbReference type="ARBA" id="ARBA00023004"/>
    </source>
</evidence>
<dbReference type="GO" id="GO:0009279">
    <property type="term" value="C:cell outer membrane"/>
    <property type="evidence" value="ECO:0007669"/>
    <property type="project" value="UniProtKB-SubCell"/>
</dbReference>
<dbReference type="InterPro" id="IPR008969">
    <property type="entry name" value="CarboxyPept-like_regulatory"/>
</dbReference>
<dbReference type="Gene3D" id="2.40.170.20">
    <property type="entry name" value="TonB-dependent receptor, beta-barrel domain"/>
    <property type="match status" value="1"/>
</dbReference>
<keyword evidence="3 10" id="KW-1134">Transmembrane beta strand</keyword>
<evidence type="ECO:0000256" key="5">
    <source>
        <dbReference type="ARBA" id="ARBA00022692"/>
    </source>
</evidence>
<evidence type="ECO:0000313" key="15">
    <source>
        <dbReference type="Proteomes" id="UP000256321"/>
    </source>
</evidence>
<dbReference type="Gene3D" id="2.60.40.1120">
    <property type="entry name" value="Carboxypeptidase-like, regulatory domain"/>
    <property type="match status" value="1"/>
</dbReference>
<name>A0A3D8HF35_9BACT</name>
<dbReference type="InterPro" id="IPR037066">
    <property type="entry name" value="Plug_dom_sf"/>
</dbReference>
<evidence type="ECO:0000256" key="7">
    <source>
        <dbReference type="ARBA" id="ARBA00023077"/>
    </source>
</evidence>
<feature type="domain" description="Secretin/TonB short N-terminal" evidence="12">
    <location>
        <begin position="70"/>
        <end position="119"/>
    </location>
</feature>
<keyword evidence="7 11" id="KW-0798">TonB box</keyword>
<dbReference type="InterPro" id="IPR011662">
    <property type="entry name" value="Secretin/TonB_short_N"/>
</dbReference>
<dbReference type="FunFam" id="2.60.40.1120:FF:000003">
    <property type="entry name" value="Outer membrane protein Omp121"/>
    <property type="match status" value="1"/>
</dbReference>
<comment type="caution">
    <text evidence="14">The sequence shown here is derived from an EMBL/GenBank/DDBJ whole genome shotgun (WGS) entry which is preliminary data.</text>
</comment>
<dbReference type="SUPFAM" id="SSF56935">
    <property type="entry name" value="Porins"/>
    <property type="match status" value="1"/>
</dbReference>
<dbReference type="InterPro" id="IPR012910">
    <property type="entry name" value="Plug_dom"/>
</dbReference>
<comment type="similarity">
    <text evidence="10 11">Belongs to the TonB-dependent receptor family.</text>
</comment>
<sequence>MNKIPLSGFCLALKSRHKHLFRIMRITYMFLFAAIFCLHAENAISQKITLQGDNLSLKDYLNTIEKQTEYLFIYDAGVNVNKKISVNLVGKSIKEVLDNLSTQLGLSYSQKGTYVVLSSYKVKEVPAVAEVTQQKKKITGIVTDYLGEPIIGANVIEKGTTNGIITDINGKFALEVAPGAIVQVSYLGYNTQEVKVGNQSTLTFKLTEDMQTLNEIVVVGYGTMRRKDVVSSITTISSEDLNVGVYTTPGELLQGKVPGLVVTQDANPNAQNVHLTLRGASTFRSGAAQEPYYIVDGVPGVDLSLVSPDDIENIDVLRDASATAIYGSKAANGVIIVTTKKGKEGRTNVTYSGYVAASTVAKKYDVMDADEYRAWMKENNMNIAGGQDLGVNTNWQDEVERTGFSHNHALSVSGGNEKTTFQTSFNYMKNSGVIMDTDLERFIGRSFVQTKTLKDHLILSLNLNASLTQRNDIKAEFDGKSAYDAMAYYMPTSPVRNEDGSWFENLAIDQYYNPVSMIKEQTNFYKTKRILATGTAQLNIIDGLDYHASLSYQNSNNSYNRYASSKYIGNRGDNGYALRQNMEDTRKVFETYLNFNRTFRDVHTVGAMVGYSWEESNDNDGFQAMARGFYDDQLSYHNLGMSNYNERNDYGNQLLSTLRMISYYGRFNYSYAGKYLLQASVRRDGSSAFGKNNRWATFPSGSVAWRLSEEDFIKNLNIFDDLKFRVGYGVSGNSLGFDVFSALQLYGTNGWTTDSSGKQIQALAPARNANPDLKWEKTSMFNVGVDFGFFKNRLNGTIEYYSKDTKDLIADYNVSTAKYLYGTMTANVGEITNKGVELTVNAVPVQTKDWRWNTTLNLSHNKNNVKRISNDEFSRDFIEFDDSEMHLRGQSGYRAQRIIEGKPIGTFFIYEWAGYNDEGRSVFYAHDGKTGERLVNADGSYETTASPQEKDRAVVGNAQPDLTVGWNNTVSFKKWSLTTFFTGVFGNDILNASKASLSNMSEVGSRNFLSSVRSTEKVTDGNSAIISNRYIENGSYIRLQSLSLGYDFGNVGSWVNDLRLTVTANNVFTITGYDGIDPEVSLSGRAPGIDNRMTYPRTRTFMFGVNINF</sequence>